<dbReference type="PRINTS" id="PR00038">
    <property type="entry name" value="HTHLUXR"/>
</dbReference>
<dbReference type="Gene3D" id="1.10.10.10">
    <property type="entry name" value="Winged helix-like DNA-binding domain superfamily/Winged helix DNA-binding domain"/>
    <property type="match status" value="1"/>
</dbReference>
<dbReference type="SMART" id="SM00421">
    <property type="entry name" value="HTH_LUXR"/>
    <property type="match status" value="1"/>
</dbReference>
<proteinExistence type="predicted"/>
<dbReference type="PATRIC" id="fig|1177755.3.peg.3197"/>
<feature type="domain" description="HTH luxR-type" evidence="4">
    <location>
        <begin position="310"/>
        <end position="375"/>
    </location>
</feature>
<dbReference type="Pfam" id="PF00196">
    <property type="entry name" value="GerE"/>
    <property type="match status" value="1"/>
</dbReference>
<keyword evidence="2" id="KW-0238">DNA-binding</keyword>
<evidence type="ECO:0000256" key="1">
    <source>
        <dbReference type="ARBA" id="ARBA00023015"/>
    </source>
</evidence>
<dbReference type="AlphaFoldDB" id="A0A1E2RUK9"/>
<evidence type="ECO:0000313" key="6">
    <source>
        <dbReference type="Proteomes" id="UP000095087"/>
    </source>
</evidence>
<organism evidence="5 6">
    <name type="scientific">Methyloligella halotolerans</name>
    <dbReference type="NCBI Taxonomy" id="1177755"/>
    <lineage>
        <taxon>Bacteria</taxon>
        <taxon>Pseudomonadati</taxon>
        <taxon>Pseudomonadota</taxon>
        <taxon>Alphaproteobacteria</taxon>
        <taxon>Hyphomicrobiales</taxon>
        <taxon>Hyphomicrobiaceae</taxon>
        <taxon>Methyloligella</taxon>
    </lineage>
</organism>
<dbReference type="GO" id="GO:0003677">
    <property type="term" value="F:DNA binding"/>
    <property type="evidence" value="ECO:0007669"/>
    <property type="project" value="UniProtKB-KW"/>
</dbReference>
<gene>
    <name evidence="5" type="ORF">A7A08_03168</name>
</gene>
<dbReference type="PANTHER" id="PTHR44688:SF16">
    <property type="entry name" value="DNA-BINDING TRANSCRIPTIONAL ACTIVATOR DEVR_DOSR"/>
    <property type="match status" value="1"/>
</dbReference>
<dbReference type="Gene3D" id="3.30.450.20">
    <property type="entry name" value="PAS domain"/>
    <property type="match status" value="1"/>
</dbReference>
<dbReference type="Pfam" id="PF00989">
    <property type="entry name" value="PAS"/>
    <property type="match status" value="1"/>
</dbReference>
<dbReference type="InterPro" id="IPR013767">
    <property type="entry name" value="PAS_fold"/>
</dbReference>
<evidence type="ECO:0000259" key="4">
    <source>
        <dbReference type="PROSITE" id="PS50043"/>
    </source>
</evidence>
<dbReference type="InterPro" id="IPR016032">
    <property type="entry name" value="Sig_transdc_resp-reg_C-effctor"/>
</dbReference>
<keyword evidence="3" id="KW-0804">Transcription</keyword>
<dbReference type="SUPFAM" id="SSF46894">
    <property type="entry name" value="C-terminal effector domain of the bipartite response regulators"/>
    <property type="match status" value="1"/>
</dbReference>
<dbReference type="Proteomes" id="UP000095087">
    <property type="component" value="Unassembled WGS sequence"/>
</dbReference>
<dbReference type="InterPro" id="IPR036388">
    <property type="entry name" value="WH-like_DNA-bd_sf"/>
</dbReference>
<dbReference type="PANTHER" id="PTHR44688">
    <property type="entry name" value="DNA-BINDING TRANSCRIPTIONAL ACTIVATOR DEVR_DOSR"/>
    <property type="match status" value="1"/>
</dbReference>
<dbReference type="PROSITE" id="PS50043">
    <property type="entry name" value="HTH_LUXR_2"/>
    <property type="match status" value="1"/>
</dbReference>
<evidence type="ECO:0000256" key="2">
    <source>
        <dbReference type="ARBA" id="ARBA00023125"/>
    </source>
</evidence>
<dbReference type="RefSeq" id="WP_069096287.1">
    <property type="nucleotide sequence ID" value="NZ_MASI01000013.1"/>
</dbReference>
<sequence>MTGAKDLSLLPRIYDAVTSDEFWEQALAAVAEIAGAKGVVLFAVDQTGQPFSIQNHNGLYTSGDIEYYFENLLQYDQDGWQPLQSEPACTLIIDQDLVPDLDRIAERPDYAWLKERVGVLRRGGARLNSSPGWSDTVTLQFPDQLDRISEEQRHRAQAVFPHLAKVVELHRSFAILRAHYHAVLTALDHVKVGVCVVSDRGEVVIANKEAGRIFSLGDGIGLGRNKHIVCSNPETAAALKVSIVEAVSTAQGESNIAEKLLTVERRSRAYPFLLEITPVRDAAGEVDRHLKGALLFIIDPDNPRPFSVPAVARCYKLTEAEADVCRLLVIGMTTQNIAAQRSVSNETVKSQIGSVFRKTGARSRAELIRLTLSITPPIERPDKQQEPR</sequence>
<dbReference type="EMBL" id="MASI01000013">
    <property type="protein sequence ID" value="ODA65937.1"/>
    <property type="molecule type" value="Genomic_DNA"/>
</dbReference>
<name>A0A1E2RUK9_9HYPH</name>
<dbReference type="OrthoDB" id="7444822at2"/>
<dbReference type="CDD" id="cd06170">
    <property type="entry name" value="LuxR_C_like"/>
    <property type="match status" value="1"/>
</dbReference>
<dbReference type="GO" id="GO:0006355">
    <property type="term" value="P:regulation of DNA-templated transcription"/>
    <property type="evidence" value="ECO:0007669"/>
    <property type="project" value="InterPro"/>
</dbReference>
<evidence type="ECO:0000313" key="5">
    <source>
        <dbReference type="EMBL" id="ODA65937.1"/>
    </source>
</evidence>
<dbReference type="SUPFAM" id="SSF55785">
    <property type="entry name" value="PYP-like sensor domain (PAS domain)"/>
    <property type="match status" value="1"/>
</dbReference>
<comment type="caution">
    <text evidence="5">The sequence shown here is derived from an EMBL/GenBank/DDBJ whole genome shotgun (WGS) entry which is preliminary data.</text>
</comment>
<protein>
    <submittedName>
        <fullName evidence="5">Bacterial regulatory protein, luxR family</fullName>
    </submittedName>
</protein>
<reference evidence="5 6" key="1">
    <citation type="submission" date="2016-07" db="EMBL/GenBank/DDBJ databases">
        <title>Draft genome sequence of Methyloligella halotolerans C2T (VKM B-2706T=CCUG 61687T=DSM 25045T), a halotolerant polyhydroxybutyrate accumulating methylotroph.</title>
        <authorList>
            <person name="Vasilenko O.V."/>
            <person name="Doronina N.V."/>
            <person name="Poroshina M.N."/>
            <person name="Tarlachkov S.V."/>
            <person name="Trotsenko Y.A."/>
        </authorList>
    </citation>
    <scope>NUCLEOTIDE SEQUENCE [LARGE SCALE GENOMIC DNA]</scope>
    <source>
        <strain evidence="5 6">VKM B-2706</strain>
    </source>
</reference>
<dbReference type="STRING" id="1177755.A7A08_03168"/>
<evidence type="ECO:0000256" key="3">
    <source>
        <dbReference type="ARBA" id="ARBA00023163"/>
    </source>
</evidence>
<keyword evidence="1" id="KW-0805">Transcription regulation</keyword>
<dbReference type="InterPro" id="IPR035965">
    <property type="entry name" value="PAS-like_dom_sf"/>
</dbReference>
<dbReference type="InterPro" id="IPR000792">
    <property type="entry name" value="Tscrpt_reg_LuxR_C"/>
</dbReference>
<accession>A0A1E2RUK9</accession>
<keyword evidence="6" id="KW-1185">Reference proteome</keyword>